<protein>
    <submittedName>
        <fullName evidence="6">CLUMA_CG014891, isoform A</fullName>
    </submittedName>
</protein>
<feature type="transmembrane region" description="Helical" evidence="5">
    <location>
        <begin position="444"/>
        <end position="467"/>
    </location>
</feature>
<dbReference type="Pfam" id="PF00083">
    <property type="entry name" value="Sugar_tr"/>
    <property type="match status" value="1"/>
</dbReference>
<feature type="transmembrane region" description="Helical" evidence="5">
    <location>
        <begin position="384"/>
        <end position="406"/>
    </location>
</feature>
<feature type="transmembrane region" description="Helical" evidence="5">
    <location>
        <begin position="413"/>
        <end position="432"/>
    </location>
</feature>
<accession>A0A1J1INE1</accession>
<dbReference type="OrthoDB" id="3936150at2759"/>
<evidence type="ECO:0000256" key="3">
    <source>
        <dbReference type="ARBA" id="ARBA00022989"/>
    </source>
</evidence>
<evidence type="ECO:0000256" key="1">
    <source>
        <dbReference type="ARBA" id="ARBA00004141"/>
    </source>
</evidence>
<feature type="transmembrane region" description="Helical" evidence="5">
    <location>
        <begin position="208"/>
        <end position="229"/>
    </location>
</feature>
<keyword evidence="2 5" id="KW-0812">Transmembrane</keyword>
<feature type="transmembrane region" description="Helical" evidence="5">
    <location>
        <begin position="354"/>
        <end position="372"/>
    </location>
</feature>
<keyword evidence="3 5" id="KW-1133">Transmembrane helix</keyword>
<dbReference type="Gene3D" id="1.20.1250.20">
    <property type="entry name" value="MFS general substrate transporter like domains"/>
    <property type="match status" value="1"/>
</dbReference>
<organism evidence="6 7">
    <name type="scientific">Clunio marinus</name>
    <dbReference type="NCBI Taxonomy" id="568069"/>
    <lineage>
        <taxon>Eukaryota</taxon>
        <taxon>Metazoa</taxon>
        <taxon>Ecdysozoa</taxon>
        <taxon>Arthropoda</taxon>
        <taxon>Hexapoda</taxon>
        <taxon>Insecta</taxon>
        <taxon>Pterygota</taxon>
        <taxon>Neoptera</taxon>
        <taxon>Endopterygota</taxon>
        <taxon>Diptera</taxon>
        <taxon>Nematocera</taxon>
        <taxon>Chironomoidea</taxon>
        <taxon>Chironomidae</taxon>
        <taxon>Clunio</taxon>
    </lineage>
</organism>
<dbReference type="GO" id="GO:0016020">
    <property type="term" value="C:membrane"/>
    <property type="evidence" value="ECO:0007669"/>
    <property type="project" value="UniProtKB-SubCell"/>
</dbReference>
<feature type="transmembrane region" description="Helical" evidence="5">
    <location>
        <begin position="268"/>
        <end position="287"/>
    </location>
</feature>
<dbReference type="PANTHER" id="PTHR24064">
    <property type="entry name" value="SOLUTE CARRIER FAMILY 22 MEMBER"/>
    <property type="match status" value="1"/>
</dbReference>
<dbReference type="InterPro" id="IPR036259">
    <property type="entry name" value="MFS_trans_sf"/>
</dbReference>
<sequence length="565" mass="64759">MVDNTDYIGNFLGPIGKWQLRTIFLIYLTKIPSSWFMSCIIFTAPTPYQGEIYCKPPVDKIKDNVQEWIKIAHPIKEEQTDQEVVIDFCNIYEDAIDHIREYYNNTEHDEIDLFKPPSLNSTKLIPCESFEHKPTYASIITQFDLYCSRNILVAVTQFCHLFGVLSGGIITTFMMNHFEPRYTMLIGMLTQILCGNLTGLVNVFELHIFFRCLSAVCCGLMYTAGGLIFTDITSGKYKIIAVCMFEQFWSIGIMLLPAVASYWESWSYLYMAISYPTLILIFLYPLIPNSPRWLLKKGRIREAKEILLEAARINGKTDFTEAELEKQLEVQAASLAEAPPEPSYWEMWRGQFKNLAACHISWSVYIVIYYGFLLNVRNFDRTYLRQNTIICGICEITGTFIGLWLILNTRRKWLYTSIINFIASFISLSAHLIPANVTPFQRLILLMVTSSASKIAISSTLGILMTCTSEIVSPEKRRLCSFTSTVWTRIWLLSAPFVGATSVFGQLVPQTIMAVLNIFGSLVTSLIDTPRSVEKKEEDVYIFYPKEIPVPEIWLSGYKEYKTHL</sequence>
<dbReference type="GO" id="GO:0022857">
    <property type="term" value="F:transmembrane transporter activity"/>
    <property type="evidence" value="ECO:0007669"/>
    <property type="project" value="InterPro"/>
</dbReference>
<evidence type="ECO:0000256" key="5">
    <source>
        <dbReference type="SAM" id="Phobius"/>
    </source>
</evidence>
<dbReference type="InterPro" id="IPR005828">
    <property type="entry name" value="MFS_sugar_transport-like"/>
</dbReference>
<feature type="transmembrane region" description="Helical" evidence="5">
    <location>
        <begin position="479"/>
        <end position="501"/>
    </location>
</feature>
<dbReference type="AlphaFoldDB" id="A0A1J1INE1"/>
<evidence type="ECO:0000256" key="4">
    <source>
        <dbReference type="ARBA" id="ARBA00023136"/>
    </source>
</evidence>
<reference evidence="6 7" key="1">
    <citation type="submission" date="2015-04" db="EMBL/GenBank/DDBJ databases">
        <authorList>
            <person name="Syromyatnikov M.Y."/>
            <person name="Popov V.N."/>
        </authorList>
    </citation>
    <scope>NUCLEOTIDE SEQUENCE [LARGE SCALE GENOMIC DNA]</scope>
</reference>
<gene>
    <name evidence="6" type="ORF">CLUMA_CG014891</name>
</gene>
<evidence type="ECO:0000256" key="2">
    <source>
        <dbReference type="ARBA" id="ARBA00022692"/>
    </source>
</evidence>
<feature type="transmembrane region" description="Helical" evidence="5">
    <location>
        <begin position="241"/>
        <end position="262"/>
    </location>
</feature>
<comment type="subcellular location">
    <subcellularLocation>
        <location evidence="1">Membrane</location>
        <topology evidence="1">Multi-pass membrane protein</topology>
    </subcellularLocation>
</comment>
<proteinExistence type="predicted"/>
<evidence type="ECO:0000313" key="7">
    <source>
        <dbReference type="Proteomes" id="UP000183832"/>
    </source>
</evidence>
<dbReference type="EMBL" id="CVRI01000056">
    <property type="protein sequence ID" value="CRL01672.1"/>
    <property type="molecule type" value="Genomic_DNA"/>
</dbReference>
<name>A0A1J1INE1_9DIPT</name>
<evidence type="ECO:0000313" key="6">
    <source>
        <dbReference type="EMBL" id="CRL01672.1"/>
    </source>
</evidence>
<dbReference type="STRING" id="568069.A0A1J1INE1"/>
<dbReference type="SUPFAM" id="SSF103473">
    <property type="entry name" value="MFS general substrate transporter"/>
    <property type="match status" value="1"/>
</dbReference>
<keyword evidence="4 5" id="KW-0472">Membrane</keyword>
<keyword evidence="7" id="KW-1185">Reference proteome</keyword>
<dbReference type="Proteomes" id="UP000183832">
    <property type="component" value="Unassembled WGS sequence"/>
</dbReference>
<feature type="transmembrane region" description="Helical" evidence="5">
    <location>
        <begin position="151"/>
        <end position="170"/>
    </location>
</feature>